<feature type="compositionally biased region" description="Low complexity" evidence="1">
    <location>
        <begin position="34"/>
        <end position="46"/>
    </location>
</feature>
<protein>
    <submittedName>
        <fullName evidence="2">Uncharacterized protein</fullName>
    </submittedName>
</protein>
<proteinExistence type="predicted"/>
<evidence type="ECO:0000256" key="1">
    <source>
        <dbReference type="SAM" id="MobiDB-lite"/>
    </source>
</evidence>
<evidence type="ECO:0000313" key="2">
    <source>
        <dbReference type="EMBL" id="EUA32547.1"/>
    </source>
</evidence>
<feature type="region of interest" description="Disordered" evidence="1">
    <location>
        <begin position="24"/>
        <end position="77"/>
    </location>
</feature>
<name>X8AKY1_MYCXE</name>
<accession>X8AKY1</accession>
<dbReference type="EMBL" id="JAOB01000054">
    <property type="protein sequence ID" value="EUA32547.1"/>
    <property type="molecule type" value="Genomic_DNA"/>
</dbReference>
<organism evidence="2">
    <name type="scientific">Mycobacterium xenopi 4042</name>
    <dbReference type="NCBI Taxonomy" id="1299334"/>
    <lineage>
        <taxon>Bacteria</taxon>
        <taxon>Bacillati</taxon>
        <taxon>Actinomycetota</taxon>
        <taxon>Actinomycetes</taxon>
        <taxon>Mycobacteriales</taxon>
        <taxon>Mycobacteriaceae</taxon>
        <taxon>Mycobacterium</taxon>
    </lineage>
</organism>
<dbReference type="AlphaFoldDB" id="X8AKY1"/>
<sequence length="77" mass="8281">MASNDPSIYVVVYTLARKFPKMIGKFPTDKTSRSGRSPAFSAASSSPRPPPCSSSSKRFTRRCCPPCSSRPLPPSSA</sequence>
<gene>
    <name evidence="2" type="ORF">I553_3546</name>
</gene>
<reference evidence="2" key="1">
    <citation type="submission" date="2014-01" db="EMBL/GenBank/DDBJ databases">
        <authorList>
            <person name="Brown-Elliot B."/>
            <person name="Wallace R."/>
            <person name="Lenaerts A."/>
            <person name="Ordway D."/>
            <person name="DeGroote M.A."/>
            <person name="Parker T."/>
            <person name="Sizemore C."/>
            <person name="Tallon L.J."/>
            <person name="Sadzewicz L.K."/>
            <person name="Sengamalay N."/>
            <person name="Fraser C.M."/>
            <person name="Hine E."/>
            <person name="Shefchek K.A."/>
            <person name="Das S.P."/>
            <person name="Tettelin H."/>
        </authorList>
    </citation>
    <scope>NUCLEOTIDE SEQUENCE [LARGE SCALE GENOMIC DNA]</scope>
    <source>
        <strain evidence="2">4042</strain>
    </source>
</reference>
<comment type="caution">
    <text evidence="2">The sequence shown here is derived from an EMBL/GenBank/DDBJ whole genome shotgun (WGS) entry which is preliminary data.</text>
</comment>